<dbReference type="Gene3D" id="3.30.565.10">
    <property type="entry name" value="Histidine kinase-like ATPase, C-terminal domain"/>
    <property type="match status" value="1"/>
</dbReference>
<dbReference type="Pfam" id="PF13581">
    <property type="entry name" value="HATPase_c_2"/>
    <property type="match status" value="1"/>
</dbReference>
<reference evidence="2 3" key="1">
    <citation type="submission" date="2016-10" db="EMBL/GenBank/DDBJ databases">
        <authorList>
            <person name="de Groot N.N."/>
        </authorList>
    </citation>
    <scope>NUCLEOTIDE SEQUENCE [LARGE SCALE GENOMIC DNA]</scope>
    <source>
        <strain evidence="2 3">DSM 2895</strain>
    </source>
</reference>
<dbReference type="GeneID" id="42308369"/>
<keyword evidence="2" id="KW-0418">Kinase</keyword>
<dbReference type="AlphaFoldDB" id="A0A0K2WGA9"/>
<evidence type="ECO:0000313" key="2">
    <source>
        <dbReference type="EMBL" id="SDI07824.1"/>
    </source>
</evidence>
<name>A0A0K2WGA9_ANEMI</name>
<protein>
    <submittedName>
        <fullName evidence="2">Histidine kinase-like ATPase domain-containing protein</fullName>
    </submittedName>
</protein>
<dbReference type="GO" id="GO:0016301">
    <property type="term" value="F:kinase activity"/>
    <property type="evidence" value="ECO:0007669"/>
    <property type="project" value="UniProtKB-KW"/>
</dbReference>
<evidence type="ECO:0000259" key="1">
    <source>
        <dbReference type="Pfam" id="PF13581"/>
    </source>
</evidence>
<evidence type="ECO:0000313" key="3">
    <source>
        <dbReference type="Proteomes" id="UP000182836"/>
    </source>
</evidence>
<dbReference type="InterPro" id="IPR003594">
    <property type="entry name" value="HATPase_dom"/>
</dbReference>
<feature type="domain" description="Histidine kinase/HSP90-like ATPase" evidence="1">
    <location>
        <begin position="28"/>
        <end position="128"/>
    </location>
</feature>
<dbReference type="OrthoDB" id="2679616at2"/>
<dbReference type="RefSeq" id="WP_052520536.1">
    <property type="nucleotide sequence ID" value="NZ_BJOA01000004.1"/>
</dbReference>
<dbReference type="InterPro" id="IPR036890">
    <property type="entry name" value="HATPase_C_sf"/>
</dbReference>
<accession>A0A0K2WGA9</accession>
<dbReference type="Proteomes" id="UP000182836">
    <property type="component" value="Unassembled WGS sequence"/>
</dbReference>
<gene>
    <name evidence="2" type="ORF">SAMN04487909_101468</name>
</gene>
<sequence length="134" mass="15508">MLTYDFHNMAKENVKSYVELILRDLRSELSLQEECLLHYSLQLGIWEILINIIDHSPKAAANCHTHITIRWTDSDIVLKITNRDSGFDWRKCLMTGLPSPAQQRGRGLYIIQSISKHFTFDENGESANITFARK</sequence>
<dbReference type="EMBL" id="FNED01000001">
    <property type="protein sequence ID" value="SDI07824.1"/>
    <property type="molecule type" value="Genomic_DNA"/>
</dbReference>
<proteinExistence type="predicted"/>
<dbReference type="SUPFAM" id="SSF55874">
    <property type="entry name" value="ATPase domain of HSP90 chaperone/DNA topoisomerase II/histidine kinase"/>
    <property type="match status" value="1"/>
</dbReference>
<organism evidence="2 3">
    <name type="scientific">Aneurinibacillus migulanus</name>
    <name type="common">Bacillus migulanus</name>
    <dbReference type="NCBI Taxonomy" id="47500"/>
    <lineage>
        <taxon>Bacteria</taxon>
        <taxon>Bacillati</taxon>
        <taxon>Bacillota</taxon>
        <taxon>Bacilli</taxon>
        <taxon>Bacillales</taxon>
        <taxon>Paenibacillaceae</taxon>
        <taxon>Aneurinibacillus group</taxon>
        <taxon>Aneurinibacillus</taxon>
    </lineage>
</organism>
<keyword evidence="2" id="KW-0808">Transferase</keyword>